<dbReference type="InterPro" id="IPR038591">
    <property type="entry name" value="NolW-like_sf"/>
</dbReference>
<feature type="domain" description="Type II/III secretion system secretin-like" evidence="7">
    <location>
        <begin position="269"/>
        <end position="424"/>
    </location>
</feature>
<dbReference type="GO" id="GO:0009279">
    <property type="term" value="C:cell outer membrane"/>
    <property type="evidence" value="ECO:0007669"/>
    <property type="project" value="UniProtKB-SubCell"/>
</dbReference>
<evidence type="ECO:0000256" key="4">
    <source>
        <dbReference type="RuleBase" id="RU004003"/>
    </source>
</evidence>
<dbReference type="Pfam" id="PF00263">
    <property type="entry name" value="Secretin"/>
    <property type="match status" value="1"/>
</dbReference>
<keyword evidence="3" id="KW-0472">Membrane</keyword>
<evidence type="ECO:0000259" key="7">
    <source>
        <dbReference type="Pfam" id="PF00263"/>
    </source>
</evidence>
<dbReference type="InterPro" id="IPR004846">
    <property type="entry name" value="T2SS/T3SS_dom"/>
</dbReference>
<evidence type="ECO:0000256" key="3">
    <source>
        <dbReference type="ARBA" id="ARBA00023136"/>
    </source>
</evidence>
<proteinExistence type="inferred from homology"/>
<evidence type="ECO:0000256" key="1">
    <source>
        <dbReference type="ARBA" id="ARBA00004370"/>
    </source>
</evidence>
<dbReference type="PANTHER" id="PTHR30332">
    <property type="entry name" value="PROBABLE GENERAL SECRETION PATHWAY PROTEIN D"/>
    <property type="match status" value="1"/>
</dbReference>
<dbReference type="OrthoDB" id="9779724at2"/>
<protein>
    <submittedName>
        <fullName evidence="9">Energy transducer TonB</fullName>
    </submittedName>
</protein>
<organism evidence="9 10">
    <name type="scientific">Deinococcus arcticus</name>
    <dbReference type="NCBI Taxonomy" id="2136176"/>
    <lineage>
        <taxon>Bacteria</taxon>
        <taxon>Thermotogati</taxon>
        <taxon>Deinococcota</taxon>
        <taxon>Deinococci</taxon>
        <taxon>Deinococcales</taxon>
        <taxon>Deinococcaceae</taxon>
        <taxon>Deinococcus</taxon>
    </lineage>
</organism>
<evidence type="ECO:0000256" key="6">
    <source>
        <dbReference type="SAM" id="SignalP"/>
    </source>
</evidence>
<dbReference type="Proteomes" id="UP000240317">
    <property type="component" value="Unassembled WGS sequence"/>
</dbReference>
<feature type="signal peptide" evidence="6">
    <location>
        <begin position="1"/>
        <end position="22"/>
    </location>
</feature>
<keyword evidence="10" id="KW-1185">Reference proteome</keyword>
<evidence type="ECO:0000313" key="9">
    <source>
        <dbReference type="EMBL" id="PTA66397.1"/>
    </source>
</evidence>
<comment type="similarity">
    <text evidence="4">Belongs to the bacterial secretin family.</text>
</comment>
<gene>
    <name evidence="9" type="ORF">C8263_18160</name>
</gene>
<dbReference type="AlphaFoldDB" id="A0A2T3W3E7"/>
<dbReference type="EMBL" id="PYSV01000035">
    <property type="protein sequence ID" value="PTA66397.1"/>
    <property type="molecule type" value="Genomic_DNA"/>
</dbReference>
<reference evidence="9 10" key="1">
    <citation type="submission" date="2018-03" db="EMBL/GenBank/DDBJ databases">
        <title>Draft genome of Deinococcus sp. OD32.</title>
        <authorList>
            <person name="Wang X.-P."/>
            <person name="Du Z.-J."/>
        </authorList>
    </citation>
    <scope>NUCLEOTIDE SEQUENCE [LARGE SCALE GENOMIC DNA]</scope>
    <source>
        <strain evidence="9 10">OD32</strain>
    </source>
</reference>
<keyword evidence="2 6" id="KW-0732">Signal</keyword>
<dbReference type="GO" id="GO:0015627">
    <property type="term" value="C:type II protein secretion system complex"/>
    <property type="evidence" value="ECO:0007669"/>
    <property type="project" value="TreeGrafter"/>
</dbReference>
<dbReference type="PANTHER" id="PTHR30332:SF5">
    <property type="entry name" value="SPI-1 TYPE 3 SECRETION SYSTEM SECRETIN"/>
    <property type="match status" value="1"/>
</dbReference>
<evidence type="ECO:0000256" key="5">
    <source>
        <dbReference type="RuleBase" id="RU004004"/>
    </source>
</evidence>
<feature type="domain" description="NolW-like" evidence="8">
    <location>
        <begin position="152"/>
        <end position="210"/>
    </location>
</feature>
<dbReference type="PRINTS" id="PR00811">
    <property type="entry name" value="BCTERIALGSPD"/>
</dbReference>
<dbReference type="InterPro" id="IPR005644">
    <property type="entry name" value="NolW-like"/>
</dbReference>
<feature type="chain" id="PRO_5015462944" evidence="6">
    <location>
        <begin position="23"/>
        <end position="430"/>
    </location>
</feature>
<dbReference type="InterPro" id="IPR050810">
    <property type="entry name" value="Bact_Secretion_Sys_Channel"/>
</dbReference>
<dbReference type="RefSeq" id="WP_107139537.1">
    <property type="nucleotide sequence ID" value="NZ_PYSV01000035.1"/>
</dbReference>
<sequence>MRHAALLSLFCTATLLLGSAFAAPVQLTPIGTKDTFALLGTIPIQYTYDPSQRALVIPEGKLAPNTALPEGIRTAQNDVQLSIFLPEDYQLALSPDGFRLELIRGTGAVLVAPPTTVGPVGAVATAPVVSPPQPLVATVTAPPAPVLAEPTIFLLSYASPTQVATLLNDLYGSTKIRVDERRRALVALVTPDEKRAIEAFILKVDTPSPQVEFEAQVIEVNRSLTSSLGIDYDQIFNLKLAEIKPGASLWKLGEIARNPLSLSIGINLLENSGAAKVLAKPRITALDGVEARINATQTYPLIVRGADNAAPVVQNITTGISLRMLPKVTPNGEIEVQVTITVSAPTGLTSDGAPQYSSREATTMVRVKDQEPIAIGGLIEDRKIEGVKKIPGLGNIPIIGELFKKTTVDQRNTDLVIVVTPRLIFPEKKP</sequence>
<accession>A0A2T3W3E7</accession>
<dbReference type="GO" id="GO:0009306">
    <property type="term" value="P:protein secretion"/>
    <property type="evidence" value="ECO:0007669"/>
    <property type="project" value="InterPro"/>
</dbReference>
<dbReference type="Pfam" id="PF03958">
    <property type="entry name" value="Secretin_N"/>
    <property type="match status" value="1"/>
</dbReference>
<comment type="caution">
    <text evidence="9">The sequence shown here is derived from an EMBL/GenBank/DDBJ whole genome shotgun (WGS) entry which is preliminary data.</text>
</comment>
<dbReference type="InterPro" id="IPR001775">
    <property type="entry name" value="GspD/PilQ"/>
</dbReference>
<keyword evidence="5" id="KW-0813">Transport</keyword>
<evidence type="ECO:0000256" key="2">
    <source>
        <dbReference type="ARBA" id="ARBA00022729"/>
    </source>
</evidence>
<evidence type="ECO:0000313" key="10">
    <source>
        <dbReference type="Proteomes" id="UP000240317"/>
    </source>
</evidence>
<comment type="subcellular location">
    <subcellularLocation>
        <location evidence="5">Cell outer membrane</location>
    </subcellularLocation>
    <subcellularLocation>
        <location evidence="1">Membrane</location>
    </subcellularLocation>
</comment>
<name>A0A2T3W3E7_9DEIO</name>
<evidence type="ECO:0000259" key="8">
    <source>
        <dbReference type="Pfam" id="PF03958"/>
    </source>
</evidence>
<dbReference type="Gene3D" id="3.30.1370.120">
    <property type="match status" value="1"/>
</dbReference>